<dbReference type="VEuPathDB" id="TrichDB:TRFO_05022"/>
<organism evidence="2 3">
    <name type="scientific">Tritrichomonas foetus</name>
    <dbReference type="NCBI Taxonomy" id="1144522"/>
    <lineage>
        <taxon>Eukaryota</taxon>
        <taxon>Metamonada</taxon>
        <taxon>Parabasalia</taxon>
        <taxon>Tritrichomonadida</taxon>
        <taxon>Tritrichomonadidae</taxon>
        <taxon>Tritrichomonas</taxon>
    </lineage>
</organism>
<dbReference type="EMBL" id="MLAK01000682">
    <property type="protein sequence ID" value="OHT07913.1"/>
    <property type="molecule type" value="Genomic_DNA"/>
</dbReference>
<evidence type="ECO:0000313" key="2">
    <source>
        <dbReference type="EMBL" id="OHT07913.1"/>
    </source>
</evidence>
<accession>A0A1J4K8T7</accession>
<feature type="region of interest" description="Disordered" evidence="1">
    <location>
        <begin position="58"/>
        <end position="181"/>
    </location>
</feature>
<keyword evidence="3" id="KW-1185">Reference proteome</keyword>
<feature type="compositionally biased region" description="Pro residues" evidence="1">
    <location>
        <begin position="113"/>
        <end position="153"/>
    </location>
</feature>
<proteinExistence type="predicted"/>
<comment type="caution">
    <text evidence="2">The sequence shown here is derived from an EMBL/GenBank/DDBJ whole genome shotgun (WGS) entry which is preliminary data.</text>
</comment>
<evidence type="ECO:0000256" key="1">
    <source>
        <dbReference type="SAM" id="MobiDB-lite"/>
    </source>
</evidence>
<dbReference type="GeneID" id="94826946"/>
<dbReference type="OrthoDB" id="10604111at2759"/>
<evidence type="ECO:0000313" key="3">
    <source>
        <dbReference type="Proteomes" id="UP000179807"/>
    </source>
</evidence>
<name>A0A1J4K8T7_9EUKA</name>
<dbReference type="RefSeq" id="XP_068361049.1">
    <property type="nucleotide sequence ID" value="XM_068492242.1"/>
</dbReference>
<feature type="compositionally biased region" description="Low complexity" evidence="1">
    <location>
        <begin position="65"/>
        <end position="75"/>
    </location>
</feature>
<reference evidence="2" key="1">
    <citation type="submission" date="2016-10" db="EMBL/GenBank/DDBJ databases">
        <authorList>
            <person name="Benchimol M."/>
            <person name="Almeida L.G."/>
            <person name="Vasconcelos A.T."/>
            <person name="Perreira-Neves A."/>
            <person name="Rosa I.A."/>
            <person name="Tasca T."/>
            <person name="Bogo M.R."/>
            <person name="de Souza W."/>
        </authorList>
    </citation>
    <scope>NUCLEOTIDE SEQUENCE [LARGE SCALE GENOMIC DNA]</scope>
    <source>
        <strain evidence="2">K</strain>
    </source>
</reference>
<sequence length="196" mass="22241">MVTNVIEVYQRLKELKTTMSDKYVISIINYLESFCEICKQCYSSFSQSGEFNDDILKDISSQGIPNPNQPSKPIQQPQPQPQMQPPMQPPFQPQQPQQPAIVDDLLDLSFGSPQPPQQPQYQQPPVPQQQFSQPPPPQPFQPPFIPPPQPQAPFMPQQQMQPPKPNNDFEFADDLESGGVSDQQFTAFFNGIQTKK</sequence>
<dbReference type="AlphaFoldDB" id="A0A1J4K8T7"/>
<gene>
    <name evidence="2" type="ORF">TRFO_05022</name>
</gene>
<protein>
    <submittedName>
        <fullName evidence="2">Uncharacterized protein</fullName>
    </submittedName>
</protein>
<feature type="compositionally biased region" description="Pro residues" evidence="1">
    <location>
        <begin position="76"/>
        <end position="93"/>
    </location>
</feature>
<dbReference type="Proteomes" id="UP000179807">
    <property type="component" value="Unassembled WGS sequence"/>
</dbReference>